<name>A0A3P5WRU2_9RHOB</name>
<dbReference type="InterPro" id="IPR011057">
    <property type="entry name" value="Mss4-like_sf"/>
</dbReference>
<dbReference type="GO" id="GO:0016846">
    <property type="term" value="F:carbon-sulfur lyase activity"/>
    <property type="evidence" value="ECO:0007669"/>
    <property type="project" value="InterPro"/>
</dbReference>
<dbReference type="Pfam" id="PF04828">
    <property type="entry name" value="GFA"/>
    <property type="match status" value="1"/>
</dbReference>
<evidence type="ECO:0000313" key="7">
    <source>
        <dbReference type="EMBL" id="VDC26103.1"/>
    </source>
</evidence>
<dbReference type="SUPFAM" id="SSF51316">
    <property type="entry name" value="Mss4-like"/>
    <property type="match status" value="1"/>
</dbReference>
<keyword evidence="3" id="KW-0862">Zinc</keyword>
<dbReference type="PANTHER" id="PTHR33337">
    <property type="entry name" value="GFA DOMAIN-CONTAINING PROTEIN"/>
    <property type="match status" value="1"/>
</dbReference>
<keyword evidence="4" id="KW-0456">Lyase</keyword>
<dbReference type="OrthoDB" id="9807246at2"/>
<evidence type="ECO:0000313" key="8">
    <source>
        <dbReference type="Proteomes" id="UP000277498"/>
    </source>
</evidence>
<evidence type="ECO:0000256" key="4">
    <source>
        <dbReference type="ARBA" id="ARBA00023239"/>
    </source>
</evidence>
<evidence type="ECO:0000259" key="6">
    <source>
        <dbReference type="PROSITE" id="PS51891"/>
    </source>
</evidence>
<reference evidence="7 8" key="1">
    <citation type="submission" date="2018-11" db="EMBL/GenBank/DDBJ databases">
        <authorList>
            <person name="Criscuolo A."/>
        </authorList>
    </citation>
    <scope>NUCLEOTIDE SEQUENCE [LARGE SCALE GENOMIC DNA]</scope>
    <source>
        <strain evidence="7">ACIP111625</strain>
    </source>
</reference>
<dbReference type="Proteomes" id="UP000277498">
    <property type="component" value="Unassembled WGS sequence"/>
</dbReference>
<comment type="similarity">
    <text evidence="1">Belongs to the Gfa family.</text>
</comment>
<sequence>MTHAPLTGRCLCGRTNWRADTLPLRSDHCHCDSCRRFSGSGFASFACFPGRALHWTGDPPARYTSPKGATRCFCATCGSSLSWASADGPDEIHIHAGSYDDPEAFRAESQSFPAERVSWSTIPEGLPES</sequence>
<dbReference type="EMBL" id="UXAW01000052">
    <property type="protein sequence ID" value="VDC26103.1"/>
    <property type="molecule type" value="Genomic_DNA"/>
</dbReference>
<keyword evidence="8" id="KW-1185">Reference proteome</keyword>
<dbReference type="PROSITE" id="PS51891">
    <property type="entry name" value="CENP_V_GFA"/>
    <property type="match status" value="1"/>
</dbReference>
<evidence type="ECO:0000256" key="5">
    <source>
        <dbReference type="SAM" id="MobiDB-lite"/>
    </source>
</evidence>
<feature type="domain" description="CENP-V/GFA" evidence="6">
    <location>
        <begin position="6"/>
        <end position="120"/>
    </location>
</feature>
<protein>
    <submittedName>
        <fullName evidence="7">Glutathione-dependent formaldehyde-activating enzyme</fullName>
    </submittedName>
</protein>
<feature type="region of interest" description="Disordered" evidence="5">
    <location>
        <begin position="107"/>
        <end position="129"/>
    </location>
</feature>
<dbReference type="InterPro" id="IPR006913">
    <property type="entry name" value="CENP-V/GFA"/>
</dbReference>
<gene>
    <name evidence="7" type="ORF">XINFAN_01591</name>
</gene>
<evidence type="ECO:0000256" key="1">
    <source>
        <dbReference type="ARBA" id="ARBA00005495"/>
    </source>
</evidence>
<keyword evidence="2" id="KW-0479">Metal-binding</keyword>
<proteinExistence type="inferred from homology"/>
<dbReference type="AlphaFoldDB" id="A0A3P5WRU2"/>
<accession>A0A3P5WRU2</accession>
<evidence type="ECO:0000256" key="2">
    <source>
        <dbReference type="ARBA" id="ARBA00022723"/>
    </source>
</evidence>
<dbReference type="PANTHER" id="PTHR33337:SF40">
    <property type="entry name" value="CENP-V_GFA DOMAIN-CONTAINING PROTEIN-RELATED"/>
    <property type="match status" value="1"/>
</dbReference>
<dbReference type="RefSeq" id="WP_160144567.1">
    <property type="nucleotide sequence ID" value="NZ_UXAW01000052.1"/>
</dbReference>
<organism evidence="7 8">
    <name type="scientific">Pseudogemmobacter humi</name>
    <dbReference type="NCBI Taxonomy" id="2483812"/>
    <lineage>
        <taxon>Bacteria</taxon>
        <taxon>Pseudomonadati</taxon>
        <taxon>Pseudomonadota</taxon>
        <taxon>Alphaproteobacteria</taxon>
        <taxon>Rhodobacterales</taxon>
        <taxon>Paracoccaceae</taxon>
        <taxon>Pseudogemmobacter</taxon>
    </lineage>
</organism>
<evidence type="ECO:0000256" key="3">
    <source>
        <dbReference type="ARBA" id="ARBA00022833"/>
    </source>
</evidence>
<dbReference type="GO" id="GO:0046872">
    <property type="term" value="F:metal ion binding"/>
    <property type="evidence" value="ECO:0007669"/>
    <property type="project" value="UniProtKB-KW"/>
</dbReference>
<dbReference type="Gene3D" id="3.90.1590.10">
    <property type="entry name" value="glutathione-dependent formaldehyde- activating enzyme (gfa)"/>
    <property type="match status" value="1"/>
</dbReference>